<dbReference type="AlphaFoldDB" id="A0AAW0AKA4"/>
<reference evidence="2 3" key="1">
    <citation type="journal article" date="2024" name="J Genomics">
        <title>Draft genome sequencing and assembly of Favolaschia claudopus CIRM-BRFM 2984 isolated from oak limbs.</title>
        <authorList>
            <person name="Navarro D."/>
            <person name="Drula E."/>
            <person name="Chaduli D."/>
            <person name="Cazenave R."/>
            <person name="Ahrendt S."/>
            <person name="Wang J."/>
            <person name="Lipzen A."/>
            <person name="Daum C."/>
            <person name="Barry K."/>
            <person name="Grigoriev I.V."/>
            <person name="Favel A."/>
            <person name="Rosso M.N."/>
            <person name="Martin F."/>
        </authorList>
    </citation>
    <scope>NUCLEOTIDE SEQUENCE [LARGE SCALE GENOMIC DNA]</scope>
    <source>
        <strain evidence="2 3">CIRM-BRFM 2984</strain>
    </source>
</reference>
<sequence length="242" mass="27562">MSNTMGAASSEYSRTFAEVQQRILSTRPLNFQIQAMKAVAFERTGRGFPPSYFAPLLAPWRRNQRPVVQETQVSGILYGNASMRHFWNLWLLTTLNAQADSQASEFPTSSHPQPCTRLAGSIRAGSGCSSQRRRSLLASITFRLQRRQYQDRKWRQDRRVRNLGIEDVARCNAYSAKLDDSMDWEPRHEKCSKESFPEDHGGTWAGRRQGSSGEGERVKRNSIAMVDDRQGEEEAENTSIEK</sequence>
<dbReference type="Proteomes" id="UP001362999">
    <property type="component" value="Unassembled WGS sequence"/>
</dbReference>
<feature type="compositionally biased region" description="Basic and acidic residues" evidence="1">
    <location>
        <begin position="189"/>
        <end position="201"/>
    </location>
</feature>
<proteinExistence type="predicted"/>
<evidence type="ECO:0000313" key="3">
    <source>
        <dbReference type="Proteomes" id="UP001362999"/>
    </source>
</evidence>
<comment type="caution">
    <text evidence="2">The sequence shown here is derived from an EMBL/GenBank/DDBJ whole genome shotgun (WGS) entry which is preliminary data.</text>
</comment>
<accession>A0AAW0AKA4</accession>
<evidence type="ECO:0000256" key="1">
    <source>
        <dbReference type="SAM" id="MobiDB-lite"/>
    </source>
</evidence>
<organism evidence="2 3">
    <name type="scientific">Favolaschia claudopus</name>
    <dbReference type="NCBI Taxonomy" id="2862362"/>
    <lineage>
        <taxon>Eukaryota</taxon>
        <taxon>Fungi</taxon>
        <taxon>Dikarya</taxon>
        <taxon>Basidiomycota</taxon>
        <taxon>Agaricomycotina</taxon>
        <taxon>Agaricomycetes</taxon>
        <taxon>Agaricomycetidae</taxon>
        <taxon>Agaricales</taxon>
        <taxon>Marasmiineae</taxon>
        <taxon>Mycenaceae</taxon>
        <taxon>Favolaschia</taxon>
    </lineage>
</organism>
<name>A0AAW0AKA4_9AGAR</name>
<keyword evidence="3" id="KW-1185">Reference proteome</keyword>
<protein>
    <submittedName>
        <fullName evidence="2">Uncharacterized protein</fullName>
    </submittedName>
</protein>
<evidence type="ECO:0000313" key="2">
    <source>
        <dbReference type="EMBL" id="KAK7013150.1"/>
    </source>
</evidence>
<feature type="region of interest" description="Disordered" evidence="1">
    <location>
        <begin position="189"/>
        <end position="242"/>
    </location>
</feature>
<gene>
    <name evidence="2" type="ORF">R3P38DRAFT_2789278</name>
</gene>
<dbReference type="EMBL" id="JAWWNJ010000061">
    <property type="protein sequence ID" value="KAK7013150.1"/>
    <property type="molecule type" value="Genomic_DNA"/>
</dbReference>